<dbReference type="RefSeq" id="WP_013170864.1">
    <property type="nucleotide sequence ID" value="NC_014218.1"/>
</dbReference>
<evidence type="ECO:0000313" key="3">
    <source>
        <dbReference type="Proteomes" id="UP000000376"/>
    </source>
</evidence>
<proteinExistence type="predicted"/>
<gene>
    <name evidence="2" type="ordered locus">Arch_1695</name>
</gene>
<sequence length="121" mass="13511">MALEVRVPREVTAYQPRVLFGMSWRQLGVAAVAAPLIATSFAVCYLAGYENLGVVIVTLLSVPAVALGWVRPMGVPFEKYFSYAWDWHQGKKVFVFEQDLMEEENGRQKSSRKSCPPEAGN</sequence>
<protein>
    <recommendedName>
        <fullName evidence="4">PrgI family protein</fullName>
    </recommendedName>
</protein>
<dbReference type="HOGENOM" id="CLU_153834_0_0_11"/>
<evidence type="ECO:0000313" key="2">
    <source>
        <dbReference type="EMBL" id="ADH93378.1"/>
    </source>
</evidence>
<reference evidence="2 3" key="1">
    <citation type="journal article" date="2010" name="Stand. Genomic Sci.">
        <title>Complete genome sequence of Arcanobacterium haemolyticum type strain (11018).</title>
        <authorList>
            <person name="Yasawong M."/>
            <person name="Teshima H."/>
            <person name="Lapidus A."/>
            <person name="Nolan M."/>
            <person name="Lucas S."/>
            <person name="Glavina Del Rio T."/>
            <person name="Tice H."/>
            <person name="Cheng J."/>
            <person name="Bruce D."/>
            <person name="Detter C."/>
            <person name="Tapia R."/>
            <person name="Han C."/>
            <person name="Goodwin L."/>
            <person name="Pitluck S."/>
            <person name="Liolios K."/>
            <person name="Ivanova N."/>
            <person name="Mavromatis K."/>
            <person name="Mikhailova N."/>
            <person name="Pati A."/>
            <person name="Chen A."/>
            <person name="Palaniappan K."/>
            <person name="Land M."/>
            <person name="Hauser L."/>
            <person name="Chang Y."/>
            <person name="Jeffries C."/>
            <person name="Rohde M."/>
            <person name="Sikorski J."/>
            <person name="Pukall R."/>
            <person name="Goker M."/>
            <person name="Woyke T."/>
            <person name="Bristow J."/>
            <person name="Eisen J."/>
            <person name="Markowitz V."/>
            <person name="Hugenholtz P."/>
            <person name="Kyrpides N."/>
            <person name="Klenk H."/>
        </authorList>
    </citation>
    <scope>NUCLEOTIDE SEQUENCE [LARGE SCALE GENOMIC DNA]</scope>
    <source>
        <strain evidence="3">ATCC 9345 / DSM 20595 / CCUG 17215 / LMG 16163 / NBRC 15585 / NCTC 8452 / 11018</strain>
    </source>
</reference>
<dbReference type="EMBL" id="CP002045">
    <property type="protein sequence ID" value="ADH93378.1"/>
    <property type="molecule type" value="Genomic_DNA"/>
</dbReference>
<name>D7BL48_ARCHD</name>
<keyword evidence="3" id="KW-1185">Reference proteome</keyword>
<feature type="transmembrane region" description="Helical" evidence="1">
    <location>
        <begin position="27"/>
        <end position="48"/>
    </location>
</feature>
<dbReference type="eggNOG" id="ENOG502ZTUZ">
    <property type="taxonomic scope" value="Bacteria"/>
</dbReference>
<dbReference type="InterPro" id="IPR024414">
    <property type="entry name" value="Uncharacterised_PrgI"/>
</dbReference>
<keyword evidence="1" id="KW-0472">Membrane</keyword>
<accession>D7BL48</accession>
<organism evidence="2 3">
    <name type="scientific">Arcanobacterium haemolyticum (strain ATCC 9345 / DSM 20595 / CCM 5947 / CCUG 17215 / LMG 16163 / NBRC 15585 / NCTC 8452 / 11018)</name>
    <dbReference type="NCBI Taxonomy" id="644284"/>
    <lineage>
        <taxon>Bacteria</taxon>
        <taxon>Bacillati</taxon>
        <taxon>Actinomycetota</taxon>
        <taxon>Actinomycetes</taxon>
        <taxon>Actinomycetales</taxon>
        <taxon>Actinomycetaceae</taxon>
        <taxon>Arcanobacterium</taxon>
    </lineage>
</organism>
<keyword evidence="1" id="KW-0812">Transmembrane</keyword>
<feature type="transmembrane region" description="Helical" evidence="1">
    <location>
        <begin position="54"/>
        <end position="70"/>
    </location>
</feature>
<dbReference type="AlphaFoldDB" id="D7BL48"/>
<evidence type="ECO:0000256" key="1">
    <source>
        <dbReference type="SAM" id="Phobius"/>
    </source>
</evidence>
<dbReference type="Pfam" id="PF12666">
    <property type="entry name" value="PrgI"/>
    <property type="match status" value="1"/>
</dbReference>
<keyword evidence="1" id="KW-1133">Transmembrane helix</keyword>
<dbReference type="Proteomes" id="UP000000376">
    <property type="component" value="Chromosome"/>
</dbReference>
<dbReference type="STRING" id="644284.Arch_1695"/>
<dbReference type="KEGG" id="ahe:Arch_1695"/>
<evidence type="ECO:0008006" key="4">
    <source>
        <dbReference type="Google" id="ProtNLM"/>
    </source>
</evidence>